<reference evidence="2" key="2">
    <citation type="submission" date="2014-03" db="EMBL/GenBank/DDBJ databases">
        <authorList>
            <person name="Urmite Genomes"/>
        </authorList>
    </citation>
    <scope>NUCLEOTIDE SEQUENCE</scope>
    <source>
        <strain evidence="2">DSM 44829</strain>
    </source>
</reference>
<reference evidence="2" key="1">
    <citation type="submission" date="2014-03" db="EMBL/GenBank/DDBJ databases">
        <title>Draft Genome Sequence of Mycobacterium cosmeticum DSM 44829.</title>
        <authorList>
            <person name="Croce O."/>
            <person name="Robert C."/>
            <person name="Raoult D."/>
            <person name="Drancourt M."/>
        </authorList>
    </citation>
    <scope>NUCLEOTIDE SEQUENCE [LARGE SCALE GENOMIC DNA]</scope>
    <source>
        <strain evidence="2">DSM 44829</strain>
    </source>
</reference>
<feature type="domain" description="Methyltransferase type 11" evidence="1">
    <location>
        <begin position="46"/>
        <end position="133"/>
    </location>
</feature>
<dbReference type="STRING" id="258533.BN977_04916"/>
<dbReference type="GO" id="GO:0008757">
    <property type="term" value="F:S-adenosylmethionine-dependent methyltransferase activity"/>
    <property type="evidence" value="ECO:0007669"/>
    <property type="project" value="InterPro"/>
</dbReference>
<dbReference type="CDD" id="cd02440">
    <property type="entry name" value="AdoMet_MTases"/>
    <property type="match status" value="1"/>
</dbReference>
<accession>W9B5U1</accession>
<dbReference type="GO" id="GO:0032259">
    <property type="term" value="P:methylation"/>
    <property type="evidence" value="ECO:0007669"/>
    <property type="project" value="UniProtKB-KW"/>
</dbReference>
<gene>
    <name evidence="2" type="ORF">BN977_04916</name>
</gene>
<keyword evidence="2" id="KW-0808">Transferase</keyword>
<dbReference type="Pfam" id="PF08241">
    <property type="entry name" value="Methyltransf_11"/>
    <property type="match status" value="1"/>
</dbReference>
<evidence type="ECO:0000313" key="2">
    <source>
        <dbReference type="EMBL" id="CDO10086.1"/>
    </source>
</evidence>
<evidence type="ECO:0000313" key="3">
    <source>
        <dbReference type="Proteomes" id="UP000028870"/>
    </source>
</evidence>
<dbReference type="SUPFAM" id="SSF53335">
    <property type="entry name" value="S-adenosyl-L-methionine-dependent methyltransferases"/>
    <property type="match status" value="1"/>
</dbReference>
<keyword evidence="3" id="KW-1185">Reference proteome</keyword>
<dbReference type="Proteomes" id="UP000028870">
    <property type="component" value="Unassembled WGS sequence"/>
</dbReference>
<dbReference type="InterPro" id="IPR029063">
    <property type="entry name" value="SAM-dependent_MTases_sf"/>
</dbReference>
<dbReference type="RefSeq" id="WP_109790278.1">
    <property type="nucleotide sequence ID" value="NZ_CCBB010000003.1"/>
</dbReference>
<dbReference type="EMBL" id="CCBB010000003">
    <property type="protein sequence ID" value="CDO10086.1"/>
    <property type="molecule type" value="Genomic_DNA"/>
</dbReference>
<dbReference type="Gene3D" id="3.40.50.150">
    <property type="entry name" value="Vaccinia Virus protein VP39"/>
    <property type="match status" value="1"/>
</dbReference>
<evidence type="ECO:0000259" key="1">
    <source>
        <dbReference type="Pfam" id="PF08241"/>
    </source>
</evidence>
<dbReference type="eggNOG" id="COG2226">
    <property type="taxonomic scope" value="Bacteria"/>
</dbReference>
<dbReference type="OrthoDB" id="7980319at2"/>
<organism evidence="2 3">
    <name type="scientific">Mycolicibacterium cosmeticum</name>
    <dbReference type="NCBI Taxonomy" id="258533"/>
    <lineage>
        <taxon>Bacteria</taxon>
        <taxon>Bacillati</taxon>
        <taxon>Actinomycetota</taxon>
        <taxon>Actinomycetes</taxon>
        <taxon>Mycobacteriales</taxon>
        <taxon>Mycobacteriaceae</taxon>
        <taxon>Mycolicibacterium</taxon>
    </lineage>
</organism>
<keyword evidence="2" id="KW-0489">Methyltransferase</keyword>
<proteinExistence type="predicted"/>
<dbReference type="AlphaFoldDB" id="W9B5U1"/>
<protein>
    <submittedName>
        <fullName evidence="2">Methyltransferase domain protein</fullName>
    </submittedName>
</protein>
<name>W9B5U1_MYCCO</name>
<sequence>MTLDYLTETPGTPGAVEYCDFTELWQGYDESVLALARREGVRAVAELGGGANPVVGDAQKWGFAEHRVVVDISEVELGKAAVDVRTRVADLCQPIEDELGTYDLVFSKMLCEHLPDPVVFHQNCYNLLRPGGLSVHFFPALGTFPFLVNKMIPEHTARRILDKVQPGRLDMPNLEKFPAYYRGTTGPTKTAFRKFEEFGFEVEQWKSSFGHTYYSVIPPLHALENAKSNFLRRHPIPRLASFSVIVLRKPARPGQT</sequence>
<dbReference type="InterPro" id="IPR013216">
    <property type="entry name" value="Methyltransf_11"/>
</dbReference>
<comment type="caution">
    <text evidence="2">The sequence shown here is derived from an EMBL/GenBank/DDBJ whole genome shotgun (WGS) entry which is preliminary data.</text>
</comment>